<reference evidence="4 5" key="1">
    <citation type="submission" date="2018-06" db="EMBL/GenBank/DDBJ databases">
        <title>Genomic Encyclopedia of Type Strains, Phase III (KMG-III): the genomes of soil and plant-associated and newly described type strains.</title>
        <authorList>
            <person name="Whitman W."/>
        </authorList>
    </citation>
    <scope>NUCLEOTIDE SEQUENCE [LARGE SCALE GENOMIC DNA]</scope>
    <source>
        <strain evidence="4 5">CGMCC 4.7090</strain>
    </source>
</reference>
<organism evidence="4 5">
    <name type="scientific">Actinoplanes lutulentus</name>
    <dbReference type="NCBI Taxonomy" id="1287878"/>
    <lineage>
        <taxon>Bacteria</taxon>
        <taxon>Bacillati</taxon>
        <taxon>Actinomycetota</taxon>
        <taxon>Actinomycetes</taxon>
        <taxon>Micromonosporales</taxon>
        <taxon>Micromonosporaceae</taxon>
        <taxon>Actinoplanes</taxon>
    </lineage>
</organism>
<evidence type="ECO:0000313" key="5">
    <source>
        <dbReference type="Proteomes" id="UP000249341"/>
    </source>
</evidence>
<keyword evidence="5" id="KW-1185">Reference proteome</keyword>
<dbReference type="InterPro" id="IPR004111">
    <property type="entry name" value="Repressor_TetR_C"/>
</dbReference>
<sequence>MDPATLTMQAVAERLGVDRKALNYHVSDRDGLLELVALNVLHSEVAETEPPLDADWRDAVRHFARTMRAAMVRTGALFEYVRVPVGGLSSLAPAERLAETLMAAGFDDQDVARALGFIAEFVFSSARDAIMIDRHGVHPQVTEIQKALDAAPAEDYRTMRRLMLNQFQPGDAQLEFDLRIFIAGMDHLLSTKI</sequence>
<dbReference type="GO" id="GO:0045892">
    <property type="term" value="P:negative regulation of DNA-templated transcription"/>
    <property type="evidence" value="ECO:0007669"/>
    <property type="project" value="InterPro"/>
</dbReference>
<evidence type="ECO:0000259" key="3">
    <source>
        <dbReference type="Pfam" id="PF02909"/>
    </source>
</evidence>
<dbReference type="EMBL" id="QLMJ01000001">
    <property type="protein sequence ID" value="RAK43551.1"/>
    <property type="molecule type" value="Genomic_DNA"/>
</dbReference>
<name>A0A327ZM53_9ACTN</name>
<dbReference type="Pfam" id="PF02909">
    <property type="entry name" value="TetR_C_1"/>
    <property type="match status" value="1"/>
</dbReference>
<dbReference type="InterPro" id="IPR036271">
    <property type="entry name" value="Tet_transcr_reg_TetR-rel_C_sf"/>
</dbReference>
<dbReference type="Proteomes" id="UP000249341">
    <property type="component" value="Unassembled WGS sequence"/>
</dbReference>
<accession>A0A327ZM53</accession>
<dbReference type="AlphaFoldDB" id="A0A327ZM53"/>
<feature type="domain" description="Tetracycline repressor TetR C-terminal" evidence="3">
    <location>
        <begin position="51"/>
        <end position="187"/>
    </location>
</feature>
<dbReference type="InterPro" id="IPR009057">
    <property type="entry name" value="Homeodomain-like_sf"/>
</dbReference>
<keyword evidence="2" id="KW-0804">Transcription</keyword>
<gene>
    <name evidence="4" type="ORF">B0I29_101682</name>
</gene>
<protein>
    <submittedName>
        <fullName evidence="4">TetR family transcriptional regulator</fullName>
    </submittedName>
</protein>
<keyword evidence="1" id="KW-0805">Transcription regulation</keyword>
<proteinExistence type="predicted"/>
<dbReference type="SUPFAM" id="SSF48498">
    <property type="entry name" value="Tetracyclin repressor-like, C-terminal domain"/>
    <property type="match status" value="1"/>
</dbReference>
<evidence type="ECO:0000256" key="2">
    <source>
        <dbReference type="ARBA" id="ARBA00023163"/>
    </source>
</evidence>
<comment type="caution">
    <text evidence="4">The sequence shown here is derived from an EMBL/GenBank/DDBJ whole genome shotgun (WGS) entry which is preliminary data.</text>
</comment>
<evidence type="ECO:0000256" key="1">
    <source>
        <dbReference type="ARBA" id="ARBA00023015"/>
    </source>
</evidence>
<dbReference type="Gene3D" id="1.10.10.60">
    <property type="entry name" value="Homeodomain-like"/>
    <property type="match status" value="1"/>
</dbReference>
<dbReference type="Gene3D" id="1.10.357.10">
    <property type="entry name" value="Tetracycline Repressor, domain 2"/>
    <property type="match status" value="1"/>
</dbReference>
<dbReference type="SUPFAM" id="SSF46689">
    <property type="entry name" value="Homeodomain-like"/>
    <property type="match status" value="1"/>
</dbReference>
<evidence type="ECO:0000313" key="4">
    <source>
        <dbReference type="EMBL" id="RAK43551.1"/>
    </source>
</evidence>